<keyword evidence="3" id="KW-0808">Transferase</keyword>
<dbReference type="PANTHER" id="PTHR48090">
    <property type="entry name" value="UNDECAPRENYL-PHOSPHATE 4-DEOXY-4-FORMAMIDO-L-ARABINOSE TRANSFERASE-RELATED"/>
    <property type="match status" value="1"/>
</dbReference>
<dbReference type="Gene3D" id="3.90.550.10">
    <property type="entry name" value="Spore Coat Polysaccharide Biosynthesis Protein SpsA, Chain A"/>
    <property type="match status" value="1"/>
</dbReference>
<feature type="transmembrane region" description="Helical" evidence="1">
    <location>
        <begin position="266"/>
        <end position="288"/>
    </location>
</feature>
<keyword evidence="1" id="KW-0472">Membrane</keyword>
<organism evidence="3">
    <name type="scientific">Methanobacterium formicicum</name>
    <dbReference type="NCBI Taxonomy" id="2162"/>
    <lineage>
        <taxon>Archaea</taxon>
        <taxon>Methanobacteriati</taxon>
        <taxon>Methanobacteriota</taxon>
        <taxon>Methanomada group</taxon>
        <taxon>Methanobacteria</taxon>
        <taxon>Methanobacteriales</taxon>
        <taxon>Methanobacteriaceae</taxon>
        <taxon>Methanobacterium</taxon>
    </lineage>
</organism>
<sequence length="313" mass="35485">MEVSVIIPMYNEEDNVLITLKEVKKVLKTCESYQIIAVNDGSSDRTLELLEEYARENPELVVLNHPVNMGMGKALRTGFEKAEGEVVITLDADLSYEPQYITELIRELHQHHLDIVIGSQYMAGGETEDIPFIRLFVSKMANKIVGYALDRNISTVTGILRAYRKEVLDSIEIESAGTEINPEILSKAIALGFEVKEIPVKLKGRKLGESKIQFRSTTISHLLFTFYEKPMMLFGVIGLLMCLIGIISAVYLFYQYLMGTLDPSRPLMLFMVLMIIAGIQILIFGFVATQISLLKREIYIVQKENKLLRKKLK</sequence>
<gene>
    <name evidence="3" type="ORF">DSM1535_0436</name>
</gene>
<evidence type="ECO:0000313" key="3">
    <source>
        <dbReference type="EMBL" id="CEA12798.1"/>
    </source>
</evidence>
<feature type="transmembrane region" description="Helical" evidence="1">
    <location>
        <begin position="231"/>
        <end position="254"/>
    </location>
</feature>
<dbReference type="AlphaFoldDB" id="A0A090I1G1"/>
<dbReference type="InterPro" id="IPR050256">
    <property type="entry name" value="Glycosyltransferase_2"/>
</dbReference>
<proteinExistence type="predicted"/>
<evidence type="ECO:0000259" key="2">
    <source>
        <dbReference type="Pfam" id="PF00535"/>
    </source>
</evidence>
<keyword evidence="1" id="KW-0812">Transmembrane</keyword>
<dbReference type="PATRIC" id="fig|2162.9.peg.455"/>
<feature type="domain" description="Glycosyltransferase 2-like" evidence="2">
    <location>
        <begin position="4"/>
        <end position="170"/>
    </location>
</feature>
<accession>A0A090I1G1</accession>
<dbReference type="KEGG" id="mfi:DSM1535_0436"/>
<dbReference type="InterPro" id="IPR029044">
    <property type="entry name" value="Nucleotide-diphossugar_trans"/>
</dbReference>
<evidence type="ECO:0000256" key="1">
    <source>
        <dbReference type="SAM" id="Phobius"/>
    </source>
</evidence>
<name>A0A090I1G1_METFO</name>
<dbReference type="EMBL" id="LN515531">
    <property type="protein sequence ID" value="CEA12798.1"/>
    <property type="molecule type" value="Genomic_DNA"/>
</dbReference>
<keyword evidence="1" id="KW-1133">Transmembrane helix</keyword>
<reference evidence="3" key="1">
    <citation type="submission" date="2014-08" db="EMBL/GenBank/DDBJ databases">
        <authorList>
            <person name="Wibberg D."/>
        </authorList>
    </citation>
    <scope>NUCLEOTIDE SEQUENCE</scope>
</reference>
<dbReference type="InterPro" id="IPR001173">
    <property type="entry name" value="Glyco_trans_2-like"/>
</dbReference>
<dbReference type="GO" id="GO:0016740">
    <property type="term" value="F:transferase activity"/>
    <property type="evidence" value="ECO:0007669"/>
    <property type="project" value="UniProtKB-KW"/>
</dbReference>
<dbReference type="Pfam" id="PF00535">
    <property type="entry name" value="Glycos_transf_2"/>
    <property type="match status" value="1"/>
</dbReference>
<protein>
    <submittedName>
        <fullName evidence="3">Family 2 glycosyl transferase</fullName>
    </submittedName>
</protein>
<dbReference type="SUPFAM" id="SSF53448">
    <property type="entry name" value="Nucleotide-diphospho-sugar transferases"/>
    <property type="match status" value="1"/>
</dbReference>
<dbReference type="CDD" id="cd04179">
    <property type="entry name" value="DPM_DPG-synthase_like"/>
    <property type="match status" value="1"/>
</dbReference>
<dbReference type="RefSeq" id="WP_048072096.1">
    <property type="nucleotide sequence ID" value="NZ_JARVXG010000051.1"/>
</dbReference>